<keyword evidence="3" id="KW-0804">Transcription</keyword>
<evidence type="ECO:0000256" key="2">
    <source>
        <dbReference type="ARBA" id="ARBA00023125"/>
    </source>
</evidence>
<dbReference type="PROSITE" id="PS50977">
    <property type="entry name" value="HTH_TETR_2"/>
    <property type="match status" value="1"/>
</dbReference>
<dbReference type="InterPro" id="IPR036271">
    <property type="entry name" value="Tet_transcr_reg_TetR-rel_C_sf"/>
</dbReference>
<dbReference type="EMBL" id="CP001649">
    <property type="protein sequence ID" value="ACS78946.1"/>
    <property type="molecule type" value="Genomic_DNA"/>
</dbReference>
<dbReference type="InterPro" id="IPR011075">
    <property type="entry name" value="TetR_C"/>
</dbReference>
<evidence type="ECO:0000256" key="1">
    <source>
        <dbReference type="ARBA" id="ARBA00023015"/>
    </source>
</evidence>
<dbReference type="SUPFAM" id="SSF48498">
    <property type="entry name" value="Tetracyclin repressor-like, C-terminal domain"/>
    <property type="match status" value="1"/>
</dbReference>
<feature type="domain" description="HTH tetR-type" evidence="5">
    <location>
        <begin position="12"/>
        <end position="72"/>
    </location>
</feature>
<dbReference type="AlphaFoldDB" id="C6BZN9"/>
<keyword evidence="1" id="KW-0805">Transcription regulation</keyword>
<gene>
    <name evidence="6" type="ordered locus">Desal_0880</name>
</gene>
<keyword evidence="2 4" id="KW-0238">DNA-binding</keyword>
<dbReference type="OrthoDB" id="9796019at2"/>
<dbReference type="PANTHER" id="PTHR30055:SF148">
    <property type="entry name" value="TETR-FAMILY TRANSCRIPTIONAL REGULATOR"/>
    <property type="match status" value="1"/>
</dbReference>
<dbReference type="InterPro" id="IPR050109">
    <property type="entry name" value="HTH-type_TetR-like_transc_reg"/>
</dbReference>
<dbReference type="InterPro" id="IPR009057">
    <property type="entry name" value="Homeodomain-like_sf"/>
</dbReference>
<evidence type="ECO:0000256" key="3">
    <source>
        <dbReference type="ARBA" id="ARBA00023163"/>
    </source>
</evidence>
<sequence>MTKTKAGRPRSEKAKQAVLNSTYELLTESGGKKLTIEAIAQKAGVGKPTIYRWWPSLADIVLEAVLNQADVKIPVPPYESLNTTLRQFLRSSMKSINEGDGSNLRYLMSLAQQDESFRDRFRENFVAKRQEILKSILRQAVDANDISSTQDLDMLVDLIFGSMWYRLLIGHGTMDEVFADKLTDIVIKLGNSDEVC</sequence>
<dbReference type="KEGG" id="dsa:Desal_0880"/>
<dbReference type="SUPFAM" id="SSF46689">
    <property type="entry name" value="Homeodomain-like"/>
    <property type="match status" value="1"/>
</dbReference>
<proteinExistence type="predicted"/>
<dbReference type="RefSeq" id="WP_015850765.1">
    <property type="nucleotide sequence ID" value="NC_012881.1"/>
</dbReference>
<dbReference type="STRING" id="526222.Desal_0880"/>
<dbReference type="Pfam" id="PF16859">
    <property type="entry name" value="TetR_C_11"/>
    <property type="match status" value="1"/>
</dbReference>
<feature type="DNA-binding region" description="H-T-H motif" evidence="4">
    <location>
        <begin position="35"/>
        <end position="54"/>
    </location>
</feature>
<dbReference type="GO" id="GO:0000976">
    <property type="term" value="F:transcription cis-regulatory region binding"/>
    <property type="evidence" value="ECO:0007669"/>
    <property type="project" value="TreeGrafter"/>
</dbReference>
<dbReference type="Gene3D" id="1.10.10.60">
    <property type="entry name" value="Homeodomain-like"/>
    <property type="match status" value="1"/>
</dbReference>
<evidence type="ECO:0000313" key="6">
    <source>
        <dbReference type="EMBL" id="ACS78946.1"/>
    </source>
</evidence>
<dbReference type="HOGENOM" id="CLU_069356_25_6_7"/>
<protein>
    <submittedName>
        <fullName evidence="6">Transcriptional regulator, TetR family</fullName>
    </submittedName>
</protein>
<evidence type="ECO:0000259" key="5">
    <source>
        <dbReference type="PROSITE" id="PS50977"/>
    </source>
</evidence>
<dbReference type="GO" id="GO:0003700">
    <property type="term" value="F:DNA-binding transcription factor activity"/>
    <property type="evidence" value="ECO:0007669"/>
    <property type="project" value="TreeGrafter"/>
</dbReference>
<keyword evidence="7" id="KW-1185">Reference proteome</keyword>
<evidence type="ECO:0000256" key="4">
    <source>
        <dbReference type="PROSITE-ProRule" id="PRU00335"/>
    </source>
</evidence>
<name>C6BZN9_MARSD</name>
<dbReference type="eggNOG" id="COG1309">
    <property type="taxonomic scope" value="Bacteria"/>
</dbReference>
<accession>C6BZN9</accession>
<dbReference type="InterPro" id="IPR001647">
    <property type="entry name" value="HTH_TetR"/>
</dbReference>
<dbReference type="Proteomes" id="UP000002601">
    <property type="component" value="Chromosome"/>
</dbReference>
<organism evidence="6 7">
    <name type="scientific">Maridesulfovibrio salexigens (strain ATCC 14822 / DSM 2638 / NCIMB 8403 / VKM B-1763)</name>
    <name type="common">Desulfovibrio salexigens</name>
    <dbReference type="NCBI Taxonomy" id="526222"/>
    <lineage>
        <taxon>Bacteria</taxon>
        <taxon>Pseudomonadati</taxon>
        <taxon>Thermodesulfobacteriota</taxon>
        <taxon>Desulfovibrionia</taxon>
        <taxon>Desulfovibrionales</taxon>
        <taxon>Desulfovibrionaceae</taxon>
        <taxon>Maridesulfovibrio</taxon>
    </lineage>
</organism>
<dbReference type="PANTHER" id="PTHR30055">
    <property type="entry name" value="HTH-TYPE TRANSCRIPTIONAL REGULATOR RUTR"/>
    <property type="match status" value="1"/>
</dbReference>
<evidence type="ECO:0000313" key="7">
    <source>
        <dbReference type="Proteomes" id="UP000002601"/>
    </source>
</evidence>
<dbReference type="Pfam" id="PF00440">
    <property type="entry name" value="TetR_N"/>
    <property type="match status" value="1"/>
</dbReference>
<dbReference type="Gene3D" id="1.10.357.10">
    <property type="entry name" value="Tetracycline Repressor, domain 2"/>
    <property type="match status" value="1"/>
</dbReference>
<reference evidence="6 7" key="1">
    <citation type="submission" date="2009-06" db="EMBL/GenBank/DDBJ databases">
        <title>Complete sequence of Desulfovibrio salexigens DSM 2638.</title>
        <authorList>
            <consortium name="US DOE Joint Genome Institute"/>
            <person name="Lucas S."/>
            <person name="Copeland A."/>
            <person name="Lapidus A."/>
            <person name="Glavina del Rio T."/>
            <person name="Tice H."/>
            <person name="Bruce D."/>
            <person name="Goodwin L."/>
            <person name="Pitluck S."/>
            <person name="Munk A.C."/>
            <person name="Brettin T."/>
            <person name="Detter J.C."/>
            <person name="Han C."/>
            <person name="Tapia R."/>
            <person name="Larimer F."/>
            <person name="Land M."/>
            <person name="Hauser L."/>
            <person name="Kyrpides N."/>
            <person name="Anderson I."/>
            <person name="Wall J.D."/>
            <person name="Arkin A.P."/>
            <person name="Dehal P."/>
            <person name="Chivian D."/>
            <person name="Giles B."/>
            <person name="Hazen T.C."/>
        </authorList>
    </citation>
    <scope>NUCLEOTIDE SEQUENCE [LARGE SCALE GENOMIC DNA]</scope>
    <source>
        <strain evidence="7">ATCC 14822 / DSM 2638 / NCIMB 8403 / VKM B-1763</strain>
    </source>
</reference>